<evidence type="ECO:0008006" key="4">
    <source>
        <dbReference type="Google" id="ProtNLM"/>
    </source>
</evidence>
<feature type="compositionally biased region" description="Basic and acidic residues" evidence="1">
    <location>
        <begin position="116"/>
        <end position="130"/>
    </location>
</feature>
<dbReference type="AlphaFoldDB" id="A0A9P4NFT0"/>
<name>A0A9P4NFT0_9PEZI</name>
<accession>A0A9P4NFT0</accession>
<dbReference type="PANTHER" id="PTHR39153">
    <property type="entry name" value="AGR244WP"/>
    <property type="match status" value="1"/>
</dbReference>
<gene>
    <name evidence="2" type="ORF">EJ08DRAFT_673415</name>
</gene>
<evidence type="ECO:0000313" key="2">
    <source>
        <dbReference type="EMBL" id="KAF2418930.1"/>
    </source>
</evidence>
<dbReference type="PANTHER" id="PTHR39153:SF1">
    <property type="entry name" value="AGR244WP"/>
    <property type="match status" value="1"/>
</dbReference>
<reference evidence="2" key="1">
    <citation type="journal article" date="2020" name="Stud. Mycol.">
        <title>101 Dothideomycetes genomes: a test case for predicting lifestyles and emergence of pathogens.</title>
        <authorList>
            <person name="Haridas S."/>
            <person name="Albert R."/>
            <person name="Binder M."/>
            <person name="Bloem J."/>
            <person name="Labutti K."/>
            <person name="Salamov A."/>
            <person name="Andreopoulos B."/>
            <person name="Baker S."/>
            <person name="Barry K."/>
            <person name="Bills G."/>
            <person name="Bluhm B."/>
            <person name="Cannon C."/>
            <person name="Castanera R."/>
            <person name="Culley D."/>
            <person name="Daum C."/>
            <person name="Ezra D."/>
            <person name="Gonzalez J."/>
            <person name="Henrissat B."/>
            <person name="Kuo A."/>
            <person name="Liang C."/>
            <person name="Lipzen A."/>
            <person name="Lutzoni F."/>
            <person name="Magnuson J."/>
            <person name="Mondo S."/>
            <person name="Nolan M."/>
            <person name="Ohm R."/>
            <person name="Pangilinan J."/>
            <person name="Park H.-J."/>
            <person name="Ramirez L."/>
            <person name="Alfaro M."/>
            <person name="Sun H."/>
            <person name="Tritt A."/>
            <person name="Yoshinaga Y."/>
            <person name="Zwiers L.-H."/>
            <person name="Turgeon B."/>
            <person name="Goodwin S."/>
            <person name="Spatafora J."/>
            <person name="Crous P."/>
            <person name="Grigoriev I."/>
        </authorList>
    </citation>
    <scope>NUCLEOTIDE SEQUENCE</scope>
    <source>
        <strain evidence="2">CBS 130266</strain>
    </source>
</reference>
<evidence type="ECO:0000313" key="3">
    <source>
        <dbReference type="Proteomes" id="UP000800235"/>
    </source>
</evidence>
<comment type="caution">
    <text evidence="2">The sequence shown here is derived from an EMBL/GenBank/DDBJ whole genome shotgun (WGS) entry which is preliminary data.</text>
</comment>
<protein>
    <recommendedName>
        <fullName evidence="4">Imidazoleglycerol-phosphate dehydratase</fullName>
    </recommendedName>
</protein>
<organism evidence="2 3">
    <name type="scientific">Tothia fuscella</name>
    <dbReference type="NCBI Taxonomy" id="1048955"/>
    <lineage>
        <taxon>Eukaryota</taxon>
        <taxon>Fungi</taxon>
        <taxon>Dikarya</taxon>
        <taxon>Ascomycota</taxon>
        <taxon>Pezizomycotina</taxon>
        <taxon>Dothideomycetes</taxon>
        <taxon>Pleosporomycetidae</taxon>
        <taxon>Venturiales</taxon>
        <taxon>Cylindrosympodiaceae</taxon>
        <taxon>Tothia</taxon>
    </lineage>
</organism>
<dbReference type="EMBL" id="MU007123">
    <property type="protein sequence ID" value="KAF2418930.1"/>
    <property type="molecule type" value="Genomic_DNA"/>
</dbReference>
<dbReference type="OrthoDB" id="3979469at2759"/>
<proteinExistence type="predicted"/>
<feature type="region of interest" description="Disordered" evidence="1">
    <location>
        <begin position="104"/>
        <end position="130"/>
    </location>
</feature>
<dbReference type="InterPro" id="IPR038882">
    <property type="entry name" value="Rcf3"/>
</dbReference>
<sequence length="130" mass="14991">MKREVDLRKDEELKVASWEATKGAVVGATRWGLYTAALGTAAYFYTPVYRNLTIQFKVFIQMSGMVFGGMVEADRRLRVHEAYVRHNNKLRRDAAMWRAYEDDYERRGTPGVASEKGVHRTEEGDEEVVR</sequence>
<evidence type="ECO:0000256" key="1">
    <source>
        <dbReference type="SAM" id="MobiDB-lite"/>
    </source>
</evidence>
<keyword evidence="3" id="KW-1185">Reference proteome</keyword>
<dbReference type="Proteomes" id="UP000800235">
    <property type="component" value="Unassembled WGS sequence"/>
</dbReference>